<reference evidence="12" key="1">
    <citation type="journal article" date="2019" name="Int. J. Syst. Evol. Microbiol.">
        <title>The Global Catalogue of Microorganisms (GCM) 10K type strain sequencing project: providing services to taxonomists for standard genome sequencing and annotation.</title>
        <authorList>
            <consortium name="The Broad Institute Genomics Platform"/>
            <consortium name="The Broad Institute Genome Sequencing Center for Infectious Disease"/>
            <person name="Wu L."/>
            <person name="Ma J."/>
        </authorList>
    </citation>
    <scope>NUCLEOTIDE SEQUENCE [LARGE SCALE GENOMIC DNA]</scope>
    <source>
        <strain evidence="12">JCM 31890</strain>
    </source>
</reference>
<dbReference type="InterPro" id="IPR011005">
    <property type="entry name" value="Dihydropteroate_synth-like_sf"/>
</dbReference>
<sequence length="295" mass="31836">MSSSVSPSPAGQKATLAAAPRWRTTRFDIDLAQPRVMGIVNVTPDSFSDGGRYDSTRRALDHAAQLLREGADILDIGGESTRPGSPAVPLDEELRRVLPILQEAVTWGCPVSIDTYKPEVMAAALELGVDIVNDIWALRQPGALEVVAAHPRCGVCLMHMHREPQTMQQAPMQGDVVEQVLSFLKRCSDTIQARGVHLDRIVLDPGIGFGKTVEQNFALLAQQPRLLALGLPVLAGWSRKSSLGAVTGREVDDRLVPSVAAAVLAVERGARIVRVHDVRDTVAALAVWQAMAQQN</sequence>
<keyword evidence="6 9" id="KW-0479">Metal-binding</keyword>
<evidence type="ECO:0000256" key="7">
    <source>
        <dbReference type="ARBA" id="ARBA00022842"/>
    </source>
</evidence>
<organism evidence="11 12">
    <name type="scientific">Acidovorax lacteus</name>
    <dbReference type="NCBI Taxonomy" id="1924988"/>
    <lineage>
        <taxon>Bacteria</taxon>
        <taxon>Pseudomonadati</taxon>
        <taxon>Pseudomonadota</taxon>
        <taxon>Betaproteobacteria</taxon>
        <taxon>Burkholderiales</taxon>
        <taxon>Comamonadaceae</taxon>
        <taxon>Acidovorax</taxon>
    </lineage>
</organism>
<dbReference type="CDD" id="cd00739">
    <property type="entry name" value="DHPS"/>
    <property type="match status" value="1"/>
</dbReference>
<evidence type="ECO:0000256" key="8">
    <source>
        <dbReference type="ARBA" id="ARBA00022909"/>
    </source>
</evidence>
<evidence type="ECO:0000256" key="2">
    <source>
        <dbReference type="ARBA" id="ARBA00001946"/>
    </source>
</evidence>
<comment type="similarity">
    <text evidence="9">Belongs to the DHPS family.</text>
</comment>
<proteinExistence type="inferred from homology"/>
<dbReference type="EMBL" id="BAABEX010000007">
    <property type="protein sequence ID" value="GAA4420447.1"/>
    <property type="molecule type" value="Genomic_DNA"/>
</dbReference>
<evidence type="ECO:0000256" key="5">
    <source>
        <dbReference type="ARBA" id="ARBA00022679"/>
    </source>
</evidence>
<dbReference type="Pfam" id="PF00809">
    <property type="entry name" value="Pterin_bind"/>
    <property type="match status" value="1"/>
</dbReference>
<dbReference type="PANTHER" id="PTHR20941:SF1">
    <property type="entry name" value="FOLIC ACID SYNTHESIS PROTEIN FOL1"/>
    <property type="match status" value="1"/>
</dbReference>
<evidence type="ECO:0000256" key="1">
    <source>
        <dbReference type="ARBA" id="ARBA00000012"/>
    </source>
</evidence>
<dbReference type="PANTHER" id="PTHR20941">
    <property type="entry name" value="FOLATE SYNTHESIS PROTEINS"/>
    <property type="match status" value="1"/>
</dbReference>
<dbReference type="EC" id="2.5.1.15" evidence="4 9"/>
<dbReference type="PROSITE" id="PS00793">
    <property type="entry name" value="DHPS_2"/>
    <property type="match status" value="1"/>
</dbReference>
<protein>
    <recommendedName>
        <fullName evidence="4 9">Dihydropteroate synthase</fullName>
        <shortName evidence="9">DHPS</shortName>
        <ecNumber evidence="4 9">2.5.1.15</ecNumber>
    </recommendedName>
    <alternativeName>
        <fullName evidence="9">Dihydropteroate pyrophosphorylase</fullName>
    </alternativeName>
</protein>
<feature type="domain" description="Pterin-binding" evidence="10">
    <location>
        <begin position="34"/>
        <end position="286"/>
    </location>
</feature>
<dbReference type="NCBIfam" id="TIGR01496">
    <property type="entry name" value="DHPS"/>
    <property type="match status" value="1"/>
</dbReference>
<evidence type="ECO:0000259" key="10">
    <source>
        <dbReference type="PROSITE" id="PS50972"/>
    </source>
</evidence>
<evidence type="ECO:0000313" key="12">
    <source>
        <dbReference type="Proteomes" id="UP001501788"/>
    </source>
</evidence>
<dbReference type="PROSITE" id="PS00792">
    <property type="entry name" value="DHPS_1"/>
    <property type="match status" value="1"/>
</dbReference>
<keyword evidence="12" id="KW-1185">Reference proteome</keyword>
<dbReference type="InterPro" id="IPR006390">
    <property type="entry name" value="DHP_synth_dom"/>
</dbReference>
<dbReference type="PROSITE" id="PS50972">
    <property type="entry name" value="PTERIN_BINDING"/>
    <property type="match status" value="1"/>
</dbReference>
<evidence type="ECO:0000256" key="6">
    <source>
        <dbReference type="ARBA" id="ARBA00022723"/>
    </source>
</evidence>
<keyword evidence="8 9" id="KW-0289">Folate biosynthesis</keyword>
<accession>A0ABP8L1G8</accession>
<dbReference type="SUPFAM" id="SSF51717">
    <property type="entry name" value="Dihydropteroate synthetase-like"/>
    <property type="match status" value="1"/>
</dbReference>
<evidence type="ECO:0000313" key="11">
    <source>
        <dbReference type="EMBL" id="GAA4420447.1"/>
    </source>
</evidence>
<dbReference type="Proteomes" id="UP001501788">
    <property type="component" value="Unassembled WGS sequence"/>
</dbReference>
<evidence type="ECO:0000256" key="3">
    <source>
        <dbReference type="ARBA" id="ARBA00004763"/>
    </source>
</evidence>
<evidence type="ECO:0000256" key="9">
    <source>
        <dbReference type="RuleBase" id="RU361205"/>
    </source>
</evidence>
<name>A0ABP8L1G8_9BURK</name>
<comment type="pathway">
    <text evidence="3 9">Cofactor biosynthesis; tetrahydrofolate biosynthesis; 7,8-dihydrofolate from 2-amino-4-hydroxy-6-hydroxymethyl-7,8-dihydropteridine diphosphate and 4-aminobenzoate: step 1/2.</text>
</comment>
<dbReference type="InterPro" id="IPR000489">
    <property type="entry name" value="Pterin-binding_dom"/>
</dbReference>
<keyword evidence="7 9" id="KW-0460">Magnesium</keyword>
<dbReference type="InterPro" id="IPR045031">
    <property type="entry name" value="DHP_synth-like"/>
</dbReference>
<comment type="caution">
    <text evidence="11">The sequence shown here is derived from an EMBL/GenBank/DDBJ whole genome shotgun (WGS) entry which is preliminary data.</text>
</comment>
<keyword evidence="5 9" id="KW-0808">Transferase</keyword>
<comment type="cofactor">
    <cofactor evidence="2 9">
        <name>Mg(2+)</name>
        <dbReference type="ChEBI" id="CHEBI:18420"/>
    </cofactor>
</comment>
<comment type="catalytic activity">
    <reaction evidence="1">
        <text>(7,8-dihydropterin-6-yl)methyl diphosphate + 4-aminobenzoate = 7,8-dihydropteroate + diphosphate</text>
        <dbReference type="Rhea" id="RHEA:19949"/>
        <dbReference type="ChEBI" id="CHEBI:17836"/>
        <dbReference type="ChEBI" id="CHEBI:17839"/>
        <dbReference type="ChEBI" id="CHEBI:33019"/>
        <dbReference type="ChEBI" id="CHEBI:72950"/>
        <dbReference type="EC" id="2.5.1.15"/>
    </reaction>
</comment>
<gene>
    <name evidence="11" type="primary">folP</name>
    <name evidence="11" type="ORF">GCM10023090_08010</name>
</gene>
<comment type="function">
    <text evidence="9">Catalyzes the condensation of para-aminobenzoate (pABA) with 6-hydroxymethyl-7,8-dihydropterin diphosphate (DHPt-PP) to form 7,8-dihydropteroate (H2Pte), the immediate precursor of folate derivatives.</text>
</comment>
<dbReference type="Gene3D" id="3.20.20.20">
    <property type="entry name" value="Dihydropteroate synthase-like"/>
    <property type="match status" value="1"/>
</dbReference>
<evidence type="ECO:0000256" key="4">
    <source>
        <dbReference type="ARBA" id="ARBA00012458"/>
    </source>
</evidence>